<sequence length="124" mass="13061">MGASVDVRNVEAALGLASASLVSRKSGLGSWGSHRCWCRAMPSTLIPSPGSWLCSFLAVPRKPWMVDAPRGLVSGPFGPRAPRVLVLVCRRPGRAAGLPWCSTPLCCLGRPCLASYGGGARWCP</sequence>
<dbReference type="EMBL" id="JANPWB010000005">
    <property type="protein sequence ID" value="KAJ1189283.1"/>
    <property type="molecule type" value="Genomic_DNA"/>
</dbReference>
<evidence type="ECO:0000313" key="1">
    <source>
        <dbReference type="EMBL" id="KAJ1189283.1"/>
    </source>
</evidence>
<proteinExistence type="predicted"/>
<protein>
    <submittedName>
        <fullName evidence="1">Uncharacterized protein</fullName>
    </submittedName>
</protein>
<accession>A0AAV7UKC8</accession>
<evidence type="ECO:0000313" key="2">
    <source>
        <dbReference type="Proteomes" id="UP001066276"/>
    </source>
</evidence>
<comment type="caution">
    <text evidence="1">The sequence shown here is derived from an EMBL/GenBank/DDBJ whole genome shotgun (WGS) entry which is preliminary data.</text>
</comment>
<organism evidence="1 2">
    <name type="scientific">Pleurodeles waltl</name>
    <name type="common">Iberian ribbed newt</name>
    <dbReference type="NCBI Taxonomy" id="8319"/>
    <lineage>
        <taxon>Eukaryota</taxon>
        <taxon>Metazoa</taxon>
        <taxon>Chordata</taxon>
        <taxon>Craniata</taxon>
        <taxon>Vertebrata</taxon>
        <taxon>Euteleostomi</taxon>
        <taxon>Amphibia</taxon>
        <taxon>Batrachia</taxon>
        <taxon>Caudata</taxon>
        <taxon>Salamandroidea</taxon>
        <taxon>Salamandridae</taxon>
        <taxon>Pleurodelinae</taxon>
        <taxon>Pleurodeles</taxon>
    </lineage>
</organism>
<dbReference type="AlphaFoldDB" id="A0AAV7UKC8"/>
<reference evidence="1" key="1">
    <citation type="journal article" date="2022" name="bioRxiv">
        <title>Sequencing and chromosome-scale assembly of the giantPleurodeles waltlgenome.</title>
        <authorList>
            <person name="Brown T."/>
            <person name="Elewa A."/>
            <person name="Iarovenko S."/>
            <person name="Subramanian E."/>
            <person name="Araus A.J."/>
            <person name="Petzold A."/>
            <person name="Susuki M."/>
            <person name="Suzuki K.-i.T."/>
            <person name="Hayashi T."/>
            <person name="Toyoda A."/>
            <person name="Oliveira C."/>
            <person name="Osipova E."/>
            <person name="Leigh N.D."/>
            <person name="Simon A."/>
            <person name="Yun M.H."/>
        </authorList>
    </citation>
    <scope>NUCLEOTIDE SEQUENCE</scope>
    <source>
        <strain evidence="1">20211129_DDA</strain>
        <tissue evidence="1">Liver</tissue>
    </source>
</reference>
<name>A0AAV7UKC8_PLEWA</name>
<keyword evidence="2" id="KW-1185">Reference proteome</keyword>
<gene>
    <name evidence="1" type="ORF">NDU88_006032</name>
</gene>
<dbReference type="Proteomes" id="UP001066276">
    <property type="component" value="Chromosome 3_1"/>
</dbReference>